<dbReference type="GO" id="GO:0017183">
    <property type="term" value="P:protein histidyl modification to diphthamide"/>
    <property type="evidence" value="ECO:0007669"/>
    <property type="project" value="UniProtKB-UniPathway"/>
</dbReference>
<dbReference type="InterPro" id="IPR042265">
    <property type="entry name" value="DPH1/DPH2_3"/>
</dbReference>
<evidence type="ECO:0000256" key="7">
    <source>
        <dbReference type="ARBA" id="ARBA00022691"/>
    </source>
</evidence>
<keyword evidence="7" id="KW-0949">S-adenosyl-L-methionine</keyword>
<sequence length="567" mass="61845">MSAVPGPSKPPATKNATRPRKRFVGSKSASPSKPGYTPTVASQIPQDILNDVQLNAAIKQLPSNYSFEVHKTIHHVRKNNATMVALQMPEGLQMFACTIADIIERFTNALTVIMGDVTYGACCIDDYTAVALGCDMLVHYGHSCLVPIDQTTIKTLYVFVEIAIDATHLVQTIRLNFPNDRQRLHESLLDSEEQNAKIPAGQPLVSGGHLRIEGPTSREGSPTEPPDSPQSSSPSDLPQELTRLAMVSTIQFVSALSHLKDELSIECPDTDIPKLPAGLLEAPVGESSDPYQSVGKPRLWTGKYDVSIPRSKPLSPGEILGCTAPQLNEVDALLYLGDGRFHLESIMIANPTVPAFRYDPYSKKLTRERYNHVEMRTIRDEAVQAARRSIAAYPRSPSHSQPQPQTESYLPSPPPTPDRNPVPHPQSPPTPSDDTPLWGVILGTLGRQGSFRQLRAITQQLAGAPRPIPYLPILLSELSPAKLALFGAHVAAFVQTSCPRLSIDWGHAFERPLLSPYETAVAVGKAAGWMKDGEGDVSERARMGGTYPMDFYSAGSPWAVARTKAMY</sequence>
<protein>
    <recommendedName>
        <fullName evidence="5">2-(3-amino-3-carboxypropyl)histidine synthase subunit 1</fullName>
        <ecNumber evidence="4">2.5.1.108</ecNumber>
    </recommendedName>
    <alternativeName>
        <fullName evidence="12">Diphthamide biosynthesis protein 1</fullName>
    </alternativeName>
    <alternativeName>
        <fullName evidence="13">Diphtheria toxin resistance protein 1</fullName>
    </alternativeName>
    <alternativeName>
        <fullName evidence="11">S-adenosyl-L-methionine:L-histidine 3-amino-3-carboxypropyltransferase 1</fullName>
    </alternativeName>
</protein>
<feature type="region of interest" description="Disordered" evidence="16">
    <location>
        <begin position="1"/>
        <end position="40"/>
    </location>
</feature>
<evidence type="ECO:0000256" key="1">
    <source>
        <dbReference type="ARBA" id="ARBA00001966"/>
    </source>
</evidence>
<organism evidence="17 18">
    <name type="scientific">Ganoderma sinense ZZ0214-1</name>
    <dbReference type="NCBI Taxonomy" id="1077348"/>
    <lineage>
        <taxon>Eukaryota</taxon>
        <taxon>Fungi</taxon>
        <taxon>Dikarya</taxon>
        <taxon>Basidiomycota</taxon>
        <taxon>Agaricomycotina</taxon>
        <taxon>Agaricomycetes</taxon>
        <taxon>Polyporales</taxon>
        <taxon>Polyporaceae</taxon>
        <taxon>Ganoderma</taxon>
    </lineage>
</organism>
<dbReference type="PANTHER" id="PTHR10762:SF1">
    <property type="entry name" value="2-(3-AMINO-3-CARBOXYPROPYL)HISTIDINE SYNTHASE SUBUNIT 1"/>
    <property type="match status" value="1"/>
</dbReference>
<evidence type="ECO:0000256" key="5">
    <source>
        <dbReference type="ARBA" id="ARBA00021915"/>
    </source>
</evidence>
<comment type="cofactor">
    <cofactor evidence="1">
        <name>[4Fe-4S] cluster</name>
        <dbReference type="ChEBI" id="CHEBI:49883"/>
    </cofactor>
</comment>
<dbReference type="Pfam" id="PF01866">
    <property type="entry name" value="Diphthamide_syn"/>
    <property type="match status" value="3"/>
</dbReference>
<comment type="function">
    <text evidence="15">Catalyzes the first step of diphthamide biosynthesis, a post-translational modification of histidine which occurs in elongation factor 2. DPH1 and DPH2 transfer a 3-amino-3-carboxypropyl (ACP) group from S-adenosyl-L-methionine (SAM) to a histidine residue, the reaction is assisted by a reduction system comprising DPH3 and a NADH-dependent reductase, predominantly CBR1.</text>
</comment>
<evidence type="ECO:0000256" key="9">
    <source>
        <dbReference type="ARBA" id="ARBA00023004"/>
    </source>
</evidence>
<dbReference type="EC" id="2.5.1.108" evidence="4"/>
<dbReference type="Gene3D" id="3.40.50.11850">
    <property type="entry name" value="Diphthamide synthesis DPH1/DPH2 domain 2"/>
    <property type="match status" value="1"/>
</dbReference>
<feature type="compositionally biased region" description="Pro residues" evidence="16">
    <location>
        <begin position="411"/>
        <end position="431"/>
    </location>
</feature>
<feature type="region of interest" description="Disordered" evidence="16">
    <location>
        <begin position="391"/>
        <end position="439"/>
    </location>
</feature>
<dbReference type="InterPro" id="IPR035435">
    <property type="entry name" value="DPH1/DPH2_euk_archaea"/>
</dbReference>
<evidence type="ECO:0000313" key="18">
    <source>
        <dbReference type="Proteomes" id="UP000230002"/>
    </source>
</evidence>
<keyword evidence="8" id="KW-0479">Metal-binding</keyword>
<dbReference type="AlphaFoldDB" id="A0A2G8STF5"/>
<feature type="region of interest" description="Disordered" evidence="16">
    <location>
        <begin position="191"/>
        <end position="237"/>
    </location>
</feature>
<evidence type="ECO:0000256" key="16">
    <source>
        <dbReference type="SAM" id="MobiDB-lite"/>
    </source>
</evidence>
<accession>A0A2G8STF5</accession>
<comment type="catalytic activity">
    <reaction evidence="14">
        <text>L-histidyl-[translation elongation factor 2] + S-adenosyl-L-methionine = 2-[(3S)-amino-3-carboxypropyl]-L-histidyl-[translation elongation factor 2] + S-methyl-5'-thioadenosine + H(+)</text>
        <dbReference type="Rhea" id="RHEA:36783"/>
        <dbReference type="Rhea" id="RHEA-COMP:9748"/>
        <dbReference type="Rhea" id="RHEA-COMP:9749"/>
        <dbReference type="ChEBI" id="CHEBI:15378"/>
        <dbReference type="ChEBI" id="CHEBI:17509"/>
        <dbReference type="ChEBI" id="CHEBI:29979"/>
        <dbReference type="ChEBI" id="CHEBI:59789"/>
        <dbReference type="ChEBI" id="CHEBI:73995"/>
        <dbReference type="EC" id="2.5.1.108"/>
    </reaction>
</comment>
<comment type="similarity">
    <text evidence="3">Belongs to the DPH1/DPH2 family. DPH1 subfamily.</text>
</comment>
<evidence type="ECO:0000313" key="17">
    <source>
        <dbReference type="EMBL" id="PIL37061.1"/>
    </source>
</evidence>
<feature type="compositionally biased region" description="Low complexity" evidence="16">
    <location>
        <begin position="396"/>
        <end position="405"/>
    </location>
</feature>
<evidence type="ECO:0000256" key="11">
    <source>
        <dbReference type="ARBA" id="ARBA00031690"/>
    </source>
</evidence>
<comment type="pathway">
    <text evidence="2">Protein modification; peptidyl-diphthamide biosynthesis.</text>
</comment>
<dbReference type="SFLD" id="SFLDS00032">
    <property type="entry name" value="Radical_SAM_3-amino-3-carboxyp"/>
    <property type="match status" value="1"/>
</dbReference>
<dbReference type="OrthoDB" id="1649088at2759"/>
<evidence type="ECO:0000256" key="4">
    <source>
        <dbReference type="ARBA" id="ARBA00012221"/>
    </source>
</evidence>
<dbReference type="Gene3D" id="3.40.50.11840">
    <property type="entry name" value="Diphthamide synthesis DPH1/DPH2 domain 1"/>
    <property type="match status" value="1"/>
</dbReference>
<keyword evidence="9" id="KW-0408">Iron</keyword>
<dbReference type="Proteomes" id="UP000230002">
    <property type="component" value="Unassembled WGS sequence"/>
</dbReference>
<gene>
    <name evidence="17" type="ORF">GSI_00753</name>
</gene>
<comment type="caution">
    <text evidence="17">The sequence shown here is derived from an EMBL/GenBank/DDBJ whole genome shotgun (WGS) entry which is preliminary data.</text>
</comment>
<evidence type="ECO:0000256" key="13">
    <source>
        <dbReference type="ARBA" id="ARBA00032789"/>
    </source>
</evidence>
<dbReference type="InterPro" id="IPR016435">
    <property type="entry name" value="DPH1/DPH2"/>
</dbReference>
<evidence type="ECO:0000256" key="2">
    <source>
        <dbReference type="ARBA" id="ARBA00005156"/>
    </source>
</evidence>
<evidence type="ECO:0000256" key="10">
    <source>
        <dbReference type="ARBA" id="ARBA00023014"/>
    </source>
</evidence>
<dbReference type="GO" id="GO:0051536">
    <property type="term" value="F:iron-sulfur cluster binding"/>
    <property type="evidence" value="ECO:0007669"/>
    <property type="project" value="UniProtKB-KW"/>
</dbReference>
<name>A0A2G8STF5_9APHY</name>
<evidence type="ECO:0000256" key="15">
    <source>
        <dbReference type="ARBA" id="ARBA00060338"/>
    </source>
</evidence>
<dbReference type="PIRSF" id="PIRSF004967">
    <property type="entry name" value="DPH1"/>
    <property type="match status" value="1"/>
</dbReference>
<evidence type="ECO:0000256" key="3">
    <source>
        <dbReference type="ARBA" id="ARBA00010173"/>
    </source>
</evidence>
<dbReference type="GO" id="GO:0090560">
    <property type="term" value="F:2-(3-amino-3-carboxypropyl)histidine synthase activity"/>
    <property type="evidence" value="ECO:0007669"/>
    <property type="project" value="UniProtKB-EC"/>
</dbReference>
<dbReference type="Gene3D" id="3.40.50.11860">
    <property type="entry name" value="Diphthamide synthesis DPH1/DPH2 domain 3"/>
    <property type="match status" value="1"/>
</dbReference>
<evidence type="ECO:0000256" key="6">
    <source>
        <dbReference type="ARBA" id="ARBA00022679"/>
    </source>
</evidence>
<dbReference type="InterPro" id="IPR042263">
    <property type="entry name" value="DPH1/DPH2_1"/>
</dbReference>
<dbReference type="NCBIfam" id="TIGR00322">
    <property type="entry name" value="diphth2_R"/>
    <property type="match status" value="3"/>
</dbReference>
<evidence type="ECO:0000256" key="14">
    <source>
        <dbReference type="ARBA" id="ARBA00048403"/>
    </source>
</evidence>
<keyword evidence="10" id="KW-0411">Iron-sulfur</keyword>
<dbReference type="InterPro" id="IPR042264">
    <property type="entry name" value="DPH1/DPH2_2"/>
</dbReference>
<keyword evidence="6" id="KW-0808">Transferase</keyword>
<evidence type="ECO:0000256" key="12">
    <source>
        <dbReference type="ARBA" id="ARBA00032574"/>
    </source>
</evidence>
<dbReference type="PANTHER" id="PTHR10762">
    <property type="entry name" value="DIPHTHAMIDE BIOSYNTHESIS PROTEIN"/>
    <property type="match status" value="1"/>
</dbReference>
<keyword evidence="18" id="KW-1185">Reference proteome</keyword>
<evidence type="ECO:0000256" key="8">
    <source>
        <dbReference type="ARBA" id="ARBA00022723"/>
    </source>
</evidence>
<proteinExistence type="inferred from homology"/>
<reference evidence="17 18" key="1">
    <citation type="journal article" date="2015" name="Sci. Rep.">
        <title>Chromosome-level genome map provides insights into diverse defense mechanisms in the medicinal fungus Ganoderma sinense.</title>
        <authorList>
            <person name="Zhu Y."/>
            <person name="Xu J."/>
            <person name="Sun C."/>
            <person name="Zhou S."/>
            <person name="Xu H."/>
            <person name="Nelson D.R."/>
            <person name="Qian J."/>
            <person name="Song J."/>
            <person name="Luo H."/>
            <person name="Xiang L."/>
            <person name="Li Y."/>
            <person name="Xu Z."/>
            <person name="Ji A."/>
            <person name="Wang L."/>
            <person name="Lu S."/>
            <person name="Hayward A."/>
            <person name="Sun W."/>
            <person name="Li X."/>
            <person name="Schwartz D.C."/>
            <person name="Wang Y."/>
            <person name="Chen S."/>
        </authorList>
    </citation>
    <scope>NUCLEOTIDE SEQUENCE [LARGE SCALE GENOMIC DNA]</scope>
    <source>
        <strain evidence="17 18">ZZ0214-1</strain>
    </source>
</reference>
<dbReference type="UniPathway" id="UPA00559"/>
<dbReference type="STRING" id="1077348.A0A2G8STF5"/>
<dbReference type="EMBL" id="AYKW01000001">
    <property type="protein sequence ID" value="PIL37061.1"/>
    <property type="molecule type" value="Genomic_DNA"/>
</dbReference>
<dbReference type="GO" id="GO:0046872">
    <property type="term" value="F:metal ion binding"/>
    <property type="evidence" value="ECO:0007669"/>
    <property type="project" value="UniProtKB-KW"/>
</dbReference>
<dbReference type="FunFam" id="3.40.50.11840:FF:000001">
    <property type="entry name" value="2-(3-amino-3-carboxypropyl)histidine synthase subunit 1"/>
    <property type="match status" value="1"/>
</dbReference>